<dbReference type="InterPro" id="IPR039261">
    <property type="entry name" value="FNR_nucleotide-bd"/>
</dbReference>
<dbReference type="InterPro" id="IPR017938">
    <property type="entry name" value="Riboflavin_synthase-like_b-brl"/>
</dbReference>
<feature type="binding site" evidence="8">
    <location>
        <position position="161"/>
    </location>
    <ligand>
        <name>FAD</name>
        <dbReference type="ChEBI" id="CHEBI:57692"/>
    </ligand>
</feature>
<dbReference type="Proteomes" id="UP000033647">
    <property type="component" value="Unassembled WGS sequence"/>
</dbReference>
<keyword evidence="4 8" id="KW-0285">Flavoprotein</keyword>
<dbReference type="Gene3D" id="2.40.30.10">
    <property type="entry name" value="Translation factors"/>
    <property type="match status" value="1"/>
</dbReference>
<dbReference type="PANTHER" id="PTHR19370">
    <property type="entry name" value="NADH-CYTOCHROME B5 REDUCTASE"/>
    <property type="match status" value="1"/>
</dbReference>
<evidence type="ECO:0000256" key="8">
    <source>
        <dbReference type="PIRSR" id="PIRSR601834-1"/>
    </source>
</evidence>
<evidence type="ECO:0000256" key="2">
    <source>
        <dbReference type="ARBA" id="ARBA00004370"/>
    </source>
</evidence>
<evidence type="ECO:0000256" key="6">
    <source>
        <dbReference type="ARBA" id="ARBA00023002"/>
    </source>
</evidence>
<dbReference type="GO" id="GO:0005739">
    <property type="term" value="C:mitochondrion"/>
    <property type="evidence" value="ECO:0007669"/>
    <property type="project" value="TreeGrafter"/>
</dbReference>
<feature type="binding site" evidence="8">
    <location>
        <position position="178"/>
    </location>
    <ligand>
        <name>FAD</name>
        <dbReference type="ChEBI" id="CHEBI:57692"/>
    </ligand>
</feature>
<comment type="cofactor">
    <cofactor evidence="1 8">
        <name>FAD</name>
        <dbReference type="ChEBI" id="CHEBI:57692"/>
    </cofactor>
</comment>
<evidence type="ECO:0000256" key="9">
    <source>
        <dbReference type="SAM" id="MobiDB-lite"/>
    </source>
</evidence>
<evidence type="ECO:0000256" key="1">
    <source>
        <dbReference type="ARBA" id="ARBA00001974"/>
    </source>
</evidence>
<proteinExistence type="inferred from homology"/>
<dbReference type="PROSITE" id="PS51384">
    <property type="entry name" value="FAD_FR"/>
    <property type="match status" value="1"/>
</dbReference>
<gene>
    <name evidence="11" type="ORF">TI39_contig831g00011</name>
</gene>
<evidence type="ECO:0000256" key="4">
    <source>
        <dbReference type="ARBA" id="ARBA00022630"/>
    </source>
</evidence>
<sequence>MSIRLRPVVGLTRRVLQFGVARVRRTPFSQCAIRYREELAERAAKTTTTPEPTQEPSPKDDGKQKKKRGKSVPAFAVTAIGLPIGWYLNDWYNSDGGARVSEPGEFVEYTLIGKENVSSTCAIFRLRPASNVVVDLDDPSTERAITSVEFKQPQLQIARSYTLLPQAPGQPMDELRFLIRKEQKGEVSNFLHRLPIGSKIEIRGLRTEYQIPADIKTALCLVGGTGIAPALQVADHLSGEANMHILWASRRREDCVGGSSDSTPAKRASSWWQGAASTDIKAHAVDLPNAEKGTLVTLLESLKSQAADTEEPAHRLVVDYFVDEEGSAVKPEDVKRLLSSLSRADSSAEGGRRLLLVSGPPGFIAYWAGSKQWVNGREVPGPLRGVLSTLDLGGWEVVKL</sequence>
<evidence type="ECO:0000256" key="5">
    <source>
        <dbReference type="ARBA" id="ARBA00022827"/>
    </source>
</evidence>
<dbReference type="PANTHER" id="PTHR19370:SF189">
    <property type="entry name" value="CYTOCHROME C MITOCHONDRIAL IMPORT FACTOR CYC2"/>
    <property type="match status" value="1"/>
</dbReference>
<dbReference type="GO" id="GO:0016491">
    <property type="term" value="F:oxidoreductase activity"/>
    <property type="evidence" value="ECO:0007669"/>
    <property type="project" value="UniProtKB-KW"/>
</dbReference>
<organism evidence="11 12">
    <name type="scientific">Zymoseptoria brevis</name>
    <dbReference type="NCBI Taxonomy" id="1047168"/>
    <lineage>
        <taxon>Eukaryota</taxon>
        <taxon>Fungi</taxon>
        <taxon>Dikarya</taxon>
        <taxon>Ascomycota</taxon>
        <taxon>Pezizomycotina</taxon>
        <taxon>Dothideomycetes</taxon>
        <taxon>Dothideomycetidae</taxon>
        <taxon>Mycosphaerellales</taxon>
        <taxon>Mycosphaerellaceae</taxon>
        <taxon>Zymoseptoria</taxon>
    </lineage>
</organism>
<feature type="binding site" evidence="8">
    <location>
        <position position="159"/>
    </location>
    <ligand>
        <name>FAD</name>
        <dbReference type="ChEBI" id="CHEBI:57692"/>
    </ligand>
</feature>
<protein>
    <recommendedName>
        <fullName evidence="10">FAD-binding FR-type domain-containing protein</fullName>
    </recommendedName>
</protein>
<dbReference type="SUPFAM" id="SSF52343">
    <property type="entry name" value="Ferredoxin reductase-like, C-terminal NADP-linked domain"/>
    <property type="match status" value="1"/>
</dbReference>
<evidence type="ECO:0000259" key="10">
    <source>
        <dbReference type="PROSITE" id="PS51384"/>
    </source>
</evidence>
<dbReference type="STRING" id="1047168.A0A0F4GGI1"/>
<dbReference type="InterPro" id="IPR001834">
    <property type="entry name" value="CBR-like"/>
</dbReference>
<dbReference type="GO" id="GO:0016020">
    <property type="term" value="C:membrane"/>
    <property type="evidence" value="ECO:0007669"/>
    <property type="project" value="UniProtKB-SubCell"/>
</dbReference>
<dbReference type="InterPro" id="IPR017927">
    <property type="entry name" value="FAD-bd_FR_type"/>
</dbReference>
<evidence type="ECO:0000256" key="3">
    <source>
        <dbReference type="ARBA" id="ARBA00006105"/>
    </source>
</evidence>
<evidence type="ECO:0000256" key="7">
    <source>
        <dbReference type="ARBA" id="ARBA00023136"/>
    </source>
</evidence>
<comment type="similarity">
    <text evidence="3">Belongs to the flavoprotein pyridine nucleotide cytochrome reductase family.</text>
</comment>
<dbReference type="InterPro" id="IPR008333">
    <property type="entry name" value="Cbr1-like_FAD-bd_dom"/>
</dbReference>
<feature type="binding site" evidence="8">
    <location>
        <position position="188"/>
    </location>
    <ligand>
        <name>FAD</name>
        <dbReference type="ChEBI" id="CHEBI:57692"/>
    </ligand>
</feature>
<feature type="binding site" evidence="8">
    <location>
        <position position="187"/>
    </location>
    <ligand>
        <name>FAD</name>
        <dbReference type="ChEBI" id="CHEBI:57692"/>
    </ligand>
</feature>
<dbReference type="CDD" id="cd06183">
    <property type="entry name" value="cyt_b5_reduct_like"/>
    <property type="match status" value="1"/>
</dbReference>
<keyword evidence="7" id="KW-0472">Membrane</keyword>
<keyword evidence="6" id="KW-0560">Oxidoreductase</keyword>
<dbReference type="Gene3D" id="3.40.50.80">
    <property type="entry name" value="Nucleotide-binding domain of ferredoxin-NADP reductase (FNR) module"/>
    <property type="match status" value="1"/>
</dbReference>
<keyword evidence="5 8" id="KW-0274">FAD</keyword>
<dbReference type="Pfam" id="PF00970">
    <property type="entry name" value="FAD_binding_6"/>
    <property type="match status" value="1"/>
</dbReference>
<name>A0A0F4GGI1_9PEZI</name>
<accession>A0A0F4GGI1</accession>
<feature type="region of interest" description="Disordered" evidence="9">
    <location>
        <begin position="42"/>
        <end position="70"/>
    </location>
</feature>
<feature type="compositionally biased region" description="Low complexity" evidence="9">
    <location>
        <begin position="45"/>
        <end position="56"/>
    </location>
</feature>
<comment type="caution">
    <text evidence="11">The sequence shown here is derived from an EMBL/GenBank/DDBJ whole genome shotgun (WGS) entry which is preliminary data.</text>
</comment>
<evidence type="ECO:0000313" key="11">
    <source>
        <dbReference type="EMBL" id="KJX96112.1"/>
    </source>
</evidence>
<feature type="domain" description="FAD-binding FR-type" evidence="10">
    <location>
        <begin position="104"/>
        <end position="212"/>
    </location>
</feature>
<dbReference type="AlphaFoldDB" id="A0A0F4GGI1"/>
<dbReference type="OrthoDB" id="432685at2759"/>
<dbReference type="SUPFAM" id="SSF63380">
    <property type="entry name" value="Riboflavin synthase domain-like"/>
    <property type="match status" value="1"/>
</dbReference>
<reference evidence="11 12" key="1">
    <citation type="submission" date="2015-03" db="EMBL/GenBank/DDBJ databases">
        <title>RNA-seq based gene annotation and comparative genomics of four Zymoseptoria species reveal species-specific pathogenicity related genes and transposable element activity.</title>
        <authorList>
            <person name="Grandaubert J."/>
            <person name="Bhattacharyya A."/>
            <person name="Stukenbrock E.H."/>
        </authorList>
    </citation>
    <scope>NUCLEOTIDE SEQUENCE [LARGE SCALE GENOMIC DNA]</scope>
    <source>
        <strain evidence="11 12">Zb18110</strain>
    </source>
</reference>
<dbReference type="EMBL" id="LAFY01000823">
    <property type="protein sequence ID" value="KJX96112.1"/>
    <property type="molecule type" value="Genomic_DNA"/>
</dbReference>
<keyword evidence="12" id="KW-1185">Reference proteome</keyword>
<evidence type="ECO:0000313" key="12">
    <source>
        <dbReference type="Proteomes" id="UP000033647"/>
    </source>
</evidence>
<comment type="subcellular location">
    <subcellularLocation>
        <location evidence="2">Membrane</location>
    </subcellularLocation>
</comment>